<protein>
    <submittedName>
        <fullName evidence="2">Uncharacterized protein</fullName>
    </submittedName>
</protein>
<keyword evidence="3" id="KW-1185">Reference proteome</keyword>
<reference evidence="2 3" key="1">
    <citation type="submission" date="2017-06" db="EMBL/GenBank/DDBJ databases">
        <title>Celeribacter sp. TSPH2 complete genome sequence.</title>
        <authorList>
            <person name="Woo J.-H."/>
            <person name="Kim H.-S."/>
        </authorList>
    </citation>
    <scope>NUCLEOTIDE SEQUENCE [LARGE SCALE GENOMIC DNA]</scope>
    <source>
        <strain evidence="2 3">TSPH2</strain>
    </source>
</reference>
<feature type="signal peptide" evidence="1">
    <location>
        <begin position="1"/>
        <end position="29"/>
    </location>
</feature>
<dbReference type="EMBL" id="CP022196">
    <property type="protein sequence ID" value="ATG47664.1"/>
    <property type="molecule type" value="Genomic_DNA"/>
</dbReference>
<proteinExistence type="predicted"/>
<organism evidence="2 3">
    <name type="scientific">Celeribacter ethanolicus</name>
    <dbReference type="NCBI Taxonomy" id="1758178"/>
    <lineage>
        <taxon>Bacteria</taxon>
        <taxon>Pseudomonadati</taxon>
        <taxon>Pseudomonadota</taxon>
        <taxon>Alphaproteobacteria</taxon>
        <taxon>Rhodobacterales</taxon>
        <taxon>Roseobacteraceae</taxon>
        <taxon>Celeribacter</taxon>
    </lineage>
</organism>
<gene>
    <name evidence="2" type="ORF">CEW89_08825</name>
</gene>
<accession>A0A291GC86</accession>
<keyword evidence="1" id="KW-0732">Signal</keyword>
<name>A0A291GC86_9RHOB</name>
<dbReference type="AlphaFoldDB" id="A0A291GC86"/>
<evidence type="ECO:0000256" key="1">
    <source>
        <dbReference type="SAM" id="SignalP"/>
    </source>
</evidence>
<evidence type="ECO:0000313" key="3">
    <source>
        <dbReference type="Proteomes" id="UP000217935"/>
    </source>
</evidence>
<dbReference type="KEGG" id="ceh:CEW89_08825"/>
<sequence>MSHLPRTLAPTALCLSLFASVFSGMSASAQGHGPTPKRGTDGLSPVAFKIANTGEIALSCSVKLAHWYSLELGQAAHGVSLSAMLWSNPETGEVFMLNPIGDQMPVERLWCGVSGRSWDTRFEMPLLRTAGRAEPDLRFDCAADPLGAVPEEASATLCTAR</sequence>
<dbReference type="Proteomes" id="UP000217935">
    <property type="component" value="Chromosome"/>
</dbReference>
<dbReference type="OrthoDB" id="6636664at2"/>
<dbReference type="STRING" id="1758178.GCA_001550095_01282"/>
<feature type="chain" id="PRO_5013284962" evidence="1">
    <location>
        <begin position="30"/>
        <end position="161"/>
    </location>
</feature>
<dbReference type="RefSeq" id="WP_096805646.1">
    <property type="nucleotide sequence ID" value="NZ_CP022196.1"/>
</dbReference>
<evidence type="ECO:0000313" key="2">
    <source>
        <dbReference type="EMBL" id="ATG47664.1"/>
    </source>
</evidence>